<dbReference type="GO" id="GO:0051693">
    <property type="term" value="P:actin filament capping"/>
    <property type="evidence" value="ECO:0007669"/>
    <property type="project" value="UniProtKB-KW"/>
</dbReference>
<evidence type="ECO:0000256" key="3">
    <source>
        <dbReference type="SAM" id="MobiDB-lite"/>
    </source>
</evidence>
<dbReference type="PROSITE" id="PS51089">
    <property type="entry name" value="HP"/>
    <property type="match status" value="1"/>
</dbReference>
<dbReference type="InterPro" id="IPR029006">
    <property type="entry name" value="ADF-H/Gelsolin-like_dom_sf"/>
</dbReference>
<sequence>MASLFNGPMKSSSFPPLPKFRRTNAFLKIGLEIWCIENLQLVSVPKSSHGKFYCGNAYIVLHTTLPKSGAPQHDVHYWLGNDLDKVDSVLASDKALELDATLGSCTVQYREIQGQETEKFLSYFKPCIIPIEGVYTSQQGHLHDEKYQVSMLTCKGDHAVRVKEVPFSRSSLNHNDVFILDTVSKIFLFSGCNSSIQERAKALEVVQYIKETKHSGNCQVATVEDGKFVGDPDVGEFWSLFGGYAPIPRDSPSSFENQSNTTSVKLFWITTMGKLSQCGNDSLSKAMLGSDRCYMLDCNDEIFVWMGKQTSVTERKTSISFTEEFLRSQGRSVGTYLTLITEGLETAKFRSYFNNWPQKVAPRLYEEGRGKVAAIFKQQGYEVKELPEEDAQSFIDCSGTLKVWRVDGNELFLIPVPEQKKLFSSDCYIVQYTYPCNGRDENLFYAWLGRGSVKEERTDAISHMNAIADSTRGEPVLAQVVEDKEPAQFFLIFQILIIFKGGKNARYKKLIAEKDIADETYDESKVALFRVQGTSPSNMQAIQVEQVSRSLNSSYCYILQNGASIFTWIGNLSSTRDHDLLDRMTELMNPTWQPISVREGSEPDVFWNALGGKAEFAREKEIKGHTEDPHLFMLSITDGDFKEKEIYNFTQDDLTTEDVLVLDCHSELFVWIGCHSNVKSKQQGLTLGMKFLEKDVLAEGLSSETPIYVISEGHEPPFFTCFFVWDSSKANMHGNSFERKLALLKGKQQNLEVPTRNSRKTYSRETTPDGLRSKSVSSNGWGRSMSPASSVSNSNLKSPISSLSASPTPIARELFSGSSPHGSAEESLTSIGSPRKEVKSPSENEGLIQADGNEAGINLLMYPYERLKVVSTDPITDIDVTKREAYLSNEEFEAKFGMRKGDFYKLAKWKQNKLKMALHLF</sequence>
<dbReference type="CDD" id="cd11293">
    <property type="entry name" value="gelsolin_S4_like"/>
    <property type="match status" value="1"/>
</dbReference>
<organism evidence="5 6">
    <name type="scientific">Rhamnella rubrinervis</name>
    <dbReference type="NCBI Taxonomy" id="2594499"/>
    <lineage>
        <taxon>Eukaryota</taxon>
        <taxon>Viridiplantae</taxon>
        <taxon>Streptophyta</taxon>
        <taxon>Embryophyta</taxon>
        <taxon>Tracheophyta</taxon>
        <taxon>Spermatophyta</taxon>
        <taxon>Magnoliopsida</taxon>
        <taxon>eudicotyledons</taxon>
        <taxon>Gunneridae</taxon>
        <taxon>Pentapetalae</taxon>
        <taxon>rosids</taxon>
        <taxon>fabids</taxon>
        <taxon>Rosales</taxon>
        <taxon>Rhamnaceae</taxon>
        <taxon>rhamnoid group</taxon>
        <taxon>Rhamneae</taxon>
        <taxon>Rhamnella</taxon>
    </lineage>
</organism>
<keyword evidence="1" id="KW-0117">Actin capping</keyword>
<dbReference type="PANTHER" id="PTHR11977:SF25">
    <property type="entry name" value="VILLIN-1"/>
    <property type="match status" value="1"/>
</dbReference>
<dbReference type="SMART" id="SM00153">
    <property type="entry name" value="VHP"/>
    <property type="match status" value="1"/>
</dbReference>
<dbReference type="CDD" id="cd11291">
    <property type="entry name" value="gelsolin_S6_like"/>
    <property type="match status" value="1"/>
</dbReference>
<comment type="caution">
    <text evidence="5">The sequence shown here is derived from an EMBL/GenBank/DDBJ whole genome shotgun (WGS) entry which is preliminary data.</text>
</comment>
<dbReference type="InterPro" id="IPR003128">
    <property type="entry name" value="Villin_headpiece"/>
</dbReference>
<feature type="compositionally biased region" description="Low complexity" evidence="3">
    <location>
        <begin position="784"/>
        <end position="806"/>
    </location>
</feature>
<dbReference type="Gene3D" id="3.40.20.10">
    <property type="entry name" value="Severin"/>
    <property type="match status" value="6"/>
</dbReference>
<dbReference type="InterPro" id="IPR007122">
    <property type="entry name" value="Villin/Gelsolin"/>
</dbReference>
<dbReference type="InterPro" id="IPR036886">
    <property type="entry name" value="Villin_headpiece_dom_sf"/>
</dbReference>
<dbReference type="GO" id="GO:0051015">
    <property type="term" value="F:actin filament binding"/>
    <property type="evidence" value="ECO:0007669"/>
    <property type="project" value="InterPro"/>
</dbReference>
<dbReference type="PANTHER" id="PTHR11977">
    <property type="entry name" value="VILLIN"/>
    <property type="match status" value="1"/>
</dbReference>
<evidence type="ECO:0000256" key="2">
    <source>
        <dbReference type="ARBA" id="ARBA00022737"/>
    </source>
</evidence>
<dbReference type="EMBL" id="VOIH02000002">
    <property type="protein sequence ID" value="KAF3454232.1"/>
    <property type="molecule type" value="Genomic_DNA"/>
</dbReference>
<dbReference type="GO" id="GO:0007015">
    <property type="term" value="P:actin filament organization"/>
    <property type="evidence" value="ECO:0007669"/>
    <property type="project" value="UniProtKB-ARBA"/>
</dbReference>
<proteinExistence type="predicted"/>
<dbReference type="FunFam" id="3.40.20.10:FF:000001">
    <property type="entry name" value="Gelsolin"/>
    <property type="match status" value="1"/>
</dbReference>
<dbReference type="Proteomes" id="UP000796880">
    <property type="component" value="Unassembled WGS sequence"/>
</dbReference>
<name>A0A8K0HK16_9ROSA</name>
<dbReference type="OrthoDB" id="6375767at2759"/>
<evidence type="ECO:0000313" key="6">
    <source>
        <dbReference type="Proteomes" id="UP000796880"/>
    </source>
</evidence>
<dbReference type="Gene3D" id="1.10.950.10">
    <property type="entry name" value="Villin headpiece domain"/>
    <property type="match status" value="1"/>
</dbReference>
<accession>A0A8K0HK16</accession>
<feature type="compositionally biased region" description="Polar residues" evidence="3">
    <location>
        <begin position="816"/>
        <end position="832"/>
    </location>
</feature>
<reference evidence="5" key="1">
    <citation type="submission" date="2020-03" db="EMBL/GenBank/DDBJ databases">
        <title>A high-quality chromosome-level genome assembly of a woody plant with both climbing and erect habits, Rhamnella rubrinervis.</title>
        <authorList>
            <person name="Lu Z."/>
            <person name="Yang Y."/>
            <person name="Zhu X."/>
            <person name="Sun Y."/>
        </authorList>
    </citation>
    <scope>NUCLEOTIDE SEQUENCE</scope>
    <source>
        <strain evidence="5">BYM</strain>
        <tissue evidence="5">Leaf</tissue>
    </source>
</reference>
<dbReference type="CDD" id="cd11289">
    <property type="entry name" value="gelsolin_S2_like"/>
    <property type="match status" value="1"/>
</dbReference>
<dbReference type="SUPFAM" id="SSF47050">
    <property type="entry name" value="VHP, Villin headpiece domain"/>
    <property type="match status" value="1"/>
</dbReference>
<protein>
    <recommendedName>
        <fullName evidence="4">HP domain-containing protein</fullName>
    </recommendedName>
</protein>
<dbReference type="InterPro" id="IPR007123">
    <property type="entry name" value="Gelsolin-like_dom"/>
</dbReference>
<evidence type="ECO:0000313" key="5">
    <source>
        <dbReference type="EMBL" id="KAF3454232.1"/>
    </source>
</evidence>
<dbReference type="SMART" id="SM00262">
    <property type="entry name" value="GEL"/>
    <property type="match status" value="6"/>
</dbReference>
<dbReference type="AlphaFoldDB" id="A0A8K0HK16"/>
<dbReference type="PRINTS" id="PR00597">
    <property type="entry name" value="GELSOLIN"/>
</dbReference>
<keyword evidence="2" id="KW-0677">Repeat</keyword>
<dbReference type="Pfam" id="PF00626">
    <property type="entry name" value="Gelsolin"/>
    <property type="match status" value="5"/>
</dbReference>
<feature type="domain" description="HP" evidence="4">
    <location>
        <begin position="856"/>
        <end position="921"/>
    </location>
</feature>
<feature type="region of interest" description="Disordered" evidence="3">
    <location>
        <begin position="748"/>
        <end position="850"/>
    </location>
</feature>
<dbReference type="SUPFAM" id="SSF55753">
    <property type="entry name" value="Actin depolymerizing proteins"/>
    <property type="match status" value="6"/>
</dbReference>
<evidence type="ECO:0000259" key="4">
    <source>
        <dbReference type="PROSITE" id="PS51089"/>
    </source>
</evidence>
<keyword evidence="6" id="KW-1185">Reference proteome</keyword>
<dbReference type="Pfam" id="PF02209">
    <property type="entry name" value="VHP"/>
    <property type="match status" value="1"/>
</dbReference>
<gene>
    <name evidence="5" type="ORF">FNV43_RR04679</name>
</gene>
<evidence type="ECO:0000256" key="1">
    <source>
        <dbReference type="ARBA" id="ARBA00022467"/>
    </source>
</evidence>
<dbReference type="CDD" id="cd11290">
    <property type="entry name" value="gelsolin_S1_like"/>
    <property type="match status" value="1"/>
</dbReference>
<dbReference type="CDD" id="cd11288">
    <property type="entry name" value="gelsolin_S5_like"/>
    <property type="match status" value="1"/>
</dbReference>